<dbReference type="EMBL" id="CAJVCH010231848">
    <property type="protein sequence ID" value="CAG7732453.1"/>
    <property type="molecule type" value="Genomic_DNA"/>
</dbReference>
<accession>A0A8J2NZE4</accession>
<name>A0A8J2NZE4_9HEXA</name>
<organism evidence="1 2">
    <name type="scientific">Allacma fusca</name>
    <dbReference type="NCBI Taxonomy" id="39272"/>
    <lineage>
        <taxon>Eukaryota</taxon>
        <taxon>Metazoa</taxon>
        <taxon>Ecdysozoa</taxon>
        <taxon>Arthropoda</taxon>
        <taxon>Hexapoda</taxon>
        <taxon>Collembola</taxon>
        <taxon>Symphypleona</taxon>
        <taxon>Sminthuridae</taxon>
        <taxon>Allacma</taxon>
    </lineage>
</organism>
<sequence>MPGTGTYTGFVKGGRGISVPVVIRFIPAEIPSNGLEKCPTTNWAKAAHWKEIKDMLKPAVEAAVSCHSDVLGAPEKILRQPVIRFKDLTGFGYRLRENNGRFTDVMSCKDLLGGDSDDDDDVDETTGLRDFGGRFKRYKSTLAYVEAFA</sequence>
<evidence type="ECO:0000313" key="2">
    <source>
        <dbReference type="Proteomes" id="UP000708208"/>
    </source>
</evidence>
<dbReference type="OrthoDB" id="10661712at2759"/>
<evidence type="ECO:0000313" key="1">
    <source>
        <dbReference type="EMBL" id="CAG7732453.1"/>
    </source>
</evidence>
<keyword evidence="2" id="KW-1185">Reference proteome</keyword>
<dbReference type="AlphaFoldDB" id="A0A8J2NZE4"/>
<dbReference type="Proteomes" id="UP000708208">
    <property type="component" value="Unassembled WGS sequence"/>
</dbReference>
<comment type="caution">
    <text evidence="1">The sequence shown here is derived from an EMBL/GenBank/DDBJ whole genome shotgun (WGS) entry which is preliminary data.</text>
</comment>
<feature type="non-terminal residue" evidence="1">
    <location>
        <position position="149"/>
    </location>
</feature>
<proteinExistence type="predicted"/>
<protein>
    <submittedName>
        <fullName evidence="1">Uncharacterized protein</fullName>
    </submittedName>
</protein>
<reference evidence="1" key="1">
    <citation type="submission" date="2021-06" db="EMBL/GenBank/DDBJ databases">
        <authorList>
            <person name="Hodson N. C."/>
            <person name="Mongue J. A."/>
            <person name="Jaron S. K."/>
        </authorList>
    </citation>
    <scope>NUCLEOTIDE SEQUENCE</scope>
</reference>
<gene>
    <name evidence="1" type="ORF">AFUS01_LOCUS20972</name>
</gene>